<keyword evidence="1" id="KW-0339">Growth factor</keyword>
<feature type="domain" description="Platelet-derived growth factor (PDGF) family profile" evidence="3">
    <location>
        <begin position="34"/>
        <end position="135"/>
    </location>
</feature>
<evidence type="ECO:0000256" key="1">
    <source>
        <dbReference type="RuleBase" id="RU003818"/>
    </source>
</evidence>
<dbReference type="InterPro" id="IPR000072">
    <property type="entry name" value="PDGF/VEGF_dom"/>
</dbReference>
<dbReference type="GO" id="GO:0035099">
    <property type="term" value="P:hemocyte migration"/>
    <property type="evidence" value="ECO:0007669"/>
    <property type="project" value="TreeGrafter"/>
</dbReference>
<evidence type="ECO:0000256" key="2">
    <source>
        <dbReference type="SAM" id="MobiDB-lite"/>
    </source>
</evidence>
<dbReference type="Pfam" id="PF00341">
    <property type="entry name" value="PDGF"/>
    <property type="match status" value="1"/>
</dbReference>
<organism evidence="4 5">
    <name type="scientific">Cloeon dipterum</name>
    <dbReference type="NCBI Taxonomy" id="197152"/>
    <lineage>
        <taxon>Eukaryota</taxon>
        <taxon>Metazoa</taxon>
        <taxon>Ecdysozoa</taxon>
        <taxon>Arthropoda</taxon>
        <taxon>Hexapoda</taxon>
        <taxon>Insecta</taxon>
        <taxon>Pterygota</taxon>
        <taxon>Palaeoptera</taxon>
        <taxon>Ephemeroptera</taxon>
        <taxon>Pisciforma</taxon>
        <taxon>Baetidae</taxon>
        <taxon>Cloeon</taxon>
    </lineage>
</organism>
<proteinExistence type="inferred from homology"/>
<sequence>MSDQGSNITAFKWETLGTREAVEKSVKLEEARQSSLQMLSDLSRDASCKAPQLRYLKVSDLILDHSKKFNPDCIKLHRCAKDTGCCLNPTHECGPKKIEKAPVILFATDVGTRRSSALKVHLDNHTECHCRPRALPPPTTAAPPPADSRTRAGRTAYFGDVAGAYQRHPASHKPVPVRENCVCPSRFTARNFANGTCTCDCFDRERDCLRLKKGRESFSVEDSDCIGDGRCRRPTCEFGEYLDVSDRGRCPLRDERIFPLYSRSEAQTRRALAPVVPPLPQPSWKWTPPDTPQGVPRVEVPSWAVHHHRIAWPAPRSQPTLPPPVVAPAWSRPTTAPPATTTNTPRPPWNPQPIRTTPSSFPLLGGKDSLVAASRYHLPSKWSLAGTIENGGGFAWNPEETMRHVSKHSSRKI</sequence>
<dbReference type="PANTHER" id="PTHR21719">
    <property type="entry name" value="FI06402P-RELATED"/>
    <property type="match status" value="1"/>
</dbReference>
<reference evidence="4 5" key="1">
    <citation type="submission" date="2020-04" db="EMBL/GenBank/DDBJ databases">
        <authorList>
            <person name="Alioto T."/>
            <person name="Alioto T."/>
            <person name="Gomez Garrido J."/>
        </authorList>
    </citation>
    <scope>NUCLEOTIDE SEQUENCE [LARGE SCALE GENOMIC DNA]</scope>
</reference>
<dbReference type="PROSITE" id="PS50278">
    <property type="entry name" value="PDGF_2"/>
    <property type="match status" value="1"/>
</dbReference>
<gene>
    <name evidence="4" type="ORF">CLODIP_2_CD08873</name>
</gene>
<dbReference type="SUPFAM" id="SSF57501">
    <property type="entry name" value="Cystine-knot cytokines"/>
    <property type="match status" value="1"/>
</dbReference>
<comment type="caution">
    <text evidence="4">The sequence shown here is derived from an EMBL/GenBank/DDBJ whole genome shotgun (WGS) entry which is preliminary data.</text>
</comment>
<keyword evidence="5" id="KW-1185">Reference proteome</keyword>
<evidence type="ECO:0000259" key="3">
    <source>
        <dbReference type="PROSITE" id="PS50278"/>
    </source>
</evidence>
<name>A0A8S1BVN1_9INSE</name>
<comment type="similarity">
    <text evidence="1">Belongs to the PDGF/VEGF growth factor family.</text>
</comment>
<dbReference type="EMBL" id="CADEPI010000003">
    <property type="protein sequence ID" value="CAB3360516.1"/>
    <property type="molecule type" value="Genomic_DNA"/>
</dbReference>
<feature type="compositionally biased region" description="Low complexity" evidence="2">
    <location>
        <begin position="327"/>
        <end position="344"/>
    </location>
</feature>
<dbReference type="InterPro" id="IPR029034">
    <property type="entry name" value="Cystine-knot_cytokine"/>
</dbReference>
<dbReference type="GO" id="GO:0016020">
    <property type="term" value="C:membrane"/>
    <property type="evidence" value="ECO:0007669"/>
    <property type="project" value="InterPro"/>
</dbReference>
<dbReference type="GO" id="GO:0008083">
    <property type="term" value="F:growth factor activity"/>
    <property type="evidence" value="ECO:0007669"/>
    <property type="project" value="UniProtKB-KW"/>
</dbReference>
<dbReference type="Proteomes" id="UP000494165">
    <property type="component" value="Unassembled WGS sequence"/>
</dbReference>
<dbReference type="PANTHER" id="PTHR21719:SF1">
    <property type="entry name" value="FI06402P-RELATED"/>
    <property type="match status" value="1"/>
</dbReference>
<dbReference type="SMART" id="SM00141">
    <property type="entry name" value="PDGF"/>
    <property type="match status" value="1"/>
</dbReference>
<feature type="region of interest" description="Disordered" evidence="2">
    <location>
        <begin position="314"/>
        <end position="362"/>
    </location>
</feature>
<accession>A0A8S1BVN1</accession>
<dbReference type="AlphaFoldDB" id="A0A8S1BVN1"/>
<dbReference type="OrthoDB" id="6370328at2759"/>
<protein>
    <recommendedName>
        <fullName evidence="3">Platelet-derived growth factor (PDGF) family profile domain-containing protein</fullName>
    </recommendedName>
</protein>
<evidence type="ECO:0000313" key="5">
    <source>
        <dbReference type="Proteomes" id="UP000494165"/>
    </source>
</evidence>
<dbReference type="Gene3D" id="2.10.90.10">
    <property type="entry name" value="Cystine-knot cytokines"/>
    <property type="match status" value="1"/>
</dbReference>
<evidence type="ECO:0000313" key="4">
    <source>
        <dbReference type="EMBL" id="CAB3360516.1"/>
    </source>
</evidence>